<evidence type="ECO:0000313" key="1">
    <source>
        <dbReference type="EMBL" id="QCQ57822.1"/>
    </source>
</evidence>
<keyword evidence="2" id="KW-1185">Reference proteome</keyword>
<sequence length="45" mass="5248">MGTATLSQLYQIIRFESCESKVKAEAIRELERRERNARCNRAGDF</sequence>
<accession>A0A4P8MV74</accession>
<reference evidence="1 2" key="1">
    <citation type="submission" date="2019-04" db="EMBL/GenBank/DDBJ databases">
        <title>Bacillus phage vB_BtS_B83 previously designated as a plasmid may represent new Siphoviridae genus.</title>
        <authorList>
            <person name="Piligrimova E."/>
            <person name="Kazantseva O."/>
            <person name="Zagorodny V."/>
            <person name="Shadrin A."/>
        </authorList>
    </citation>
    <scope>NUCLEOTIDE SEQUENCE [LARGE SCALE GENOMIC DNA]</scope>
</reference>
<dbReference type="EMBL" id="MK759918">
    <property type="protein sequence ID" value="QCQ57822.1"/>
    <property type="molecule type" value="Genomic_DNA"/>
</dbReference>
<name>A0A4P8MV74_9CAUD</name>
<dbReference type="Proteomes" id="UP000302244">
    <property type="component" value="Segment"/>
</dbReference>
<gene>
    <name evidence="1" type="ORF">B83_gp43</name>
</gene>
<protein>
    <submittedName>
        <fullName evidence="1">Uncharacterized protein</fullName>
    </submittedName>
</protein>
<proteinExistence type="predicted"/>
<evidence type="ECO:0000313" key="2">
    <source>
        <dbReference type="Proteomes" id="UP000302244"/>
    </source>
</evidence>
<organism evidence="1 2">
    <name type="scientific">Bacillus phage vB_BtS_B83</name>
    <dbReference type="NCBI Taxonomy" id="2565501"/>
    <lineage>
        <taxon>Viruses</taxon>
        <taxon>Duplodnaviria</taxon>
        <taxon>Heunggongvirae</taxon>
        <taxon>Uroviricota</taxon>
        <taxon>Caudoviricetes</taxon>
        <taxon>Skryabinvirinae</taxon>
        <taxon>Pushchinovirus</taxon>
        <taxon>Pushchinovirus B83</taxon>
    </lineage>
</organism>